<keyword evidence="2" id="KW-1185">Reference proteome</keyword>
<evidence type="ECO:0000313" key="1">
    <source>
        <dbReference type="EMBL" id="KGO91125.1"/>
    </source>
</evidence>
<reference evidence="2" key="1">
    <citation type="submission" date="2013-09" db="EMBL/GenBank/DDBJ databases">
        <authorList>
            <person name="Zeng Z."/>
            <person name="Chen C."/>
        </authorList>
    </citation>
    <scope>NUCLEOTIDE SEQUENCE [LARGE SCALE GENOMIC DNA]</scope>
    <source>
        <strain evidence="2">DK69</strain>
    </source>
</reference>
<organism evidence="1 2">
    <name type="scientific">Flavobacterium enshiense DK69</name>
    <dbReference type="NCBI Taxonomy" id="1107311"/>
    <lineage>
        <taxon>Bacteria</taxon>
        <taxon>Pseudomonadati</taxon>
        <taxon>Bacteroidota</taxon>
        <taxon>Flavobacteriia</taxon>
        <taxon>Flavobacteriales</taxon>
        <taxon>Flavobacteriaceae</taxon>
        <taxon>Flavobacterium</taxon>
    </lineage>
</organism>
<dbReference type="AlphaFoldDB" id="A0A0A2MSA6"/>
<dbReference type="EMBL" id="JRLZ01000059">
    <property type="protein sequence ID" value="KGO91125.1"/>
    <property type="molecule type" value="Genomic_DNA"/>
</dbReference>
<proteinExistence type="predicted"/>
<name>A0A0A2MSA6_9FLAO</name>
<sequence>NYSSYHTVTVASYNDVNFISGSGVTVYNFPVTQLPYSDAAVTIHPSGAPPRPGFTYQNYIAYKNTGNQPIASGTVTFNKSNTVTITSISQAGTTPTATGFTYDFTNLQPNQTRYITVTMQVPTIPTVALGNLITNTAAITIPASDVTVSNNNSNLTQTIVGSYDP</sequence>
<evidence type="ECO:0008006" key="3">
    <source>
        <dbReference type="Google" id="ProtNLM"/>
    </source>
</evidence>
<protein>
    <recommendedName>
        <fullName evidence="3">CARDB domain-containing protein</fullName>
    </recommendedName>
</protein>
<reference evidence="1 2" key="2">
    <citation type="journal article" date="2015" name="Stand. Genomic Sci.">
        <title>High quality draft genomic sequence of Flavobacterium enshiense DK69(T) and comparison among Flavobacterium genomes.</title>
        <authorList>
            <person name="Zeng Z."/>
            <person name="Chen C."/>
            <person name="Du H."/>
            <person name="Wang G."/>
            <person name="Li M."/>
        </authorList>
    </citation>
    <scope>NUCLEOTIDE SEQUENCE [LARGE SCALE GENOMIC DNA]</scope>
    <source>
        <strain evidence="1 2">DK69</strain>
    </source>
</reference>
<evidence type="ECO:0000313" key="2">
    <source>
        <dbReference type="Proteomes" id="UP000030149"/>
    </source>
</evidence>
<comment type="caution">
    <text evidence="1">The sequence shown here is derived from an EMBL/GenBank/DDBJ whole genome shotgun (WGS) entry which is preliminary data.</text>
</comment>
<feature type="non-terminal residue" evidence="1">
    <location>
        <position position="1"/>
    </location>
</feature>
<dbReference type="STRING" id="1107311.Q767_16000"/>
<feature type="non-terminal residue" evidence="1">
    <location>
        <position position="165"/>
    </location>
</feature>
<dbReference type="eggNOG" id="COG4886">
    <property type="taxonomic scope" value="Bacteria"/>
</dbReference>
<dbReference type="Proteomes" id="UP000030149">
    <property type="component" value="Unassembled WGS sequence"/>
</dbReference>
<gene>
    <name evidence="1" type="ORF">Q767_16000</name>
</gene>
<accession>A0A0A2MSA6</accession>